<dbReference type="EMBL" id="VLPL01000006">
    <property type="protein sequence ID" value="TSJ41879.1"/>
    <property type="molecule type" value="Genomic_DNA"/>
</dbReference>
<dbReference type="GO" id="GO:0020037">
    <property type="term" value="F:heme binding"/>
    <property type="evidence" value="ECO:0007669"/>
    <property type="project" value="InterPro"/>
</dbReference>
<keyword evidence="3 5" id="KW-0479">Metal-binding</keyword>
<dbReference type="InterPro" id="IPR009050">
    <property type="entry name" value="Globin-like_sf"/>
</dbReference>
<keyword evidence="1" id="KW-0813">Transport</keyword>
<gene>
    <name evidence="6" type="ORF">FO442_12365</name>
</gene>
<name>A0A556MQ60_9FLAO</name>
<organism evidence="6 7">
    <name type="scientific">Fluviicola chungangensis</name>
    <dbReference type="NCBI Taxonomy" id="2597671"/>
    <lineage>
        <taxon>Bacteria</taxon>
        <taxon>Pseudomonadati</taxon>
        <taxon>Bacteroidota</taxon>
        <taxon>Flavobacteriia</taxon>
        <taxon>Flavobacteriales</taxon>
        <taxon>Crocinitomicaceae</taxon>
        <taxon>Fluviicola</taxon>
    </lineage>
</organism>
<evidence type="ECO:0000256" key="1">
    <source>
        <dbReference type="ARBA" id="ARBA00022448"/>
    </source>
</evidence>
<keyword evidence="2 5" id="KW-0349">Heme</keyword>
<evidence type="ECO:0000313" key="7">
    <source>
        <dbReference type="Proteomes" id="UP000316008"/>
    </source>
</evidence>
<protein>
    <submittedName>
        <fullName evidence="6">Group III truncated hemoglobin</fullName>
    </submittedName>
</protein>
<dbReference type="GO" id="GO:0019825">
    <property type="term" value="F:oxygen binding"/>
    <property type="evidence" value="ECO:0007669"/>
    <property type="project" value="InterPro"/>
</dbReference>
<dbReference type="InterPro" id="IPR001486">
    <property type="entry name" value="Hemoglobin_trunc"/>
</dbReference>
<keyword evidence="7" id="KW-1185">Reference proteome</keyword>
<dbReference type="InterPro" id="IPR012292">
    <property type="entry name" value="Globin/Proto"/>
</dbReference>
<sequence length="115" mass="13660">MKAIESKQDVELLIDTFYQKLVKDELVSHFFTKLNLEEHLPKVVQFWSFILLDEAGYSANMMEKHARLNLDEASFDRWLKLFHETVDQFFTGEKAELAKQRSTLIAWTMKTKFIK</sequence>
<dbReference type="RefSeq" id="WP_144333514.1">
    <property type="nucleotide sequence ID" value="NZ_VLPL01000006.1"/>
</dbReference>
<evidence type="ECO:0000256" key="5">
    <source>
        <dbReference type="PIRSR" id="PIRSR601486-1"/>
    </source>
</evidence>
<dbReference type="Proteomes" id="UP000316008">
    <property type="component" value="Unassembled WGS sequence"/>
</dbReference>
<reference evidence="6 7" key="1">
    <citation type="submission" date="2019-07" db="EMBL/GenBank/DDBJ databases">
        <authorList>
            <person name="Huq M.A."/>
        </authorList>
    </citation>
    <scope>NUCLEOTIDE SEQUENCE [LARGE SCALE GENOMIC DNA]</scope>
    <source>
        <strain evidence="6 7">MAH-3</strain>
    </source>
</reference>
<dbReference type="OrthoDB" id="25954at2"/>
<keyword evidence="4 5" id="KW-0408">Iron</keyword>
<dbReference type="CDD" id="cd08916">
    <property type="entry name" value="TrHb3_P"/>
    <property type="match status" value="1"/>
</dbReference>
<dbReference type="GO" id="GO:0046872">
    <property type="term" value="F:metal ion binding"/>
    <property type="evidence" value="ECO:0007669"/>
    <property type="project" value="UniProtKB-KW"/>
</dbReference>
<comment type="caution">
    <text evidence="6">The sequence shown here is derived from an EMBL/GenBank/DDBJ whole genome shotgun (WGS) entry which is preliminary data.</text>
</comment>
<evidence type="ECO:0000313" key="6">
    <source>
        <dbReference type="EMBL" id="TSJ41879.1"/>
    </source>
</evidence>
<dbReference type="SUPFAM" id="SSF46458">
    <property type="entry name" value="Globin-like"/>
    <property type="match status" value="1"/>
</dbReference>
<proteinExistence type="predicted"/>
<evidence type="ECO:0000256" key="2">
    <source>
        <dbReference type="ARBA" id="ARBA00022617"/>
    </source>
</evidence>
<evidence type="ECO:0000256" key="3">
    <source>
        <dbReference type="ARBA" id="ARBA00022723"/>
    </source>
</evidence>
<feature type="binding site" description="distal binding residue" evidence="5">
    <location>
        <position position="65"/>
    </location>
    <ligand>
        <name>heme</name>
        <dbReference type="ChEBI" id="CHEBI:30413"/>
    </ligand>
    <ligandPart>
        <name>Fe</name>
        <dbReference type="ChEBI" id="CHEBI:18248"/>
    </ligandPart>
</feature>
<accession>A0A556MQ60</accession>
<dbReference type="AlphaFoldDB" id="A0A556MQ60"/>
<dbReference type="Gene3D" id="1.10.490.10">
    <property type="entry name" value="Globins"/>
    <property type="match status" value="1"/>
</dbReference>
<dbReference type="Pfam" id="PF01152">
    <property type="entry name" value="Bac_globin"/>
    <property type="match status" value="1"/>
</dbReference>
<evidence type="ECO:0000256" key="4">
    <source>
        <dbReference type="ARBA" id="ARBA00023004"/>
    </source>
</evidence>